<feature type="region of interest" description="Disordered" evidence="8">
    <location>
        <begin position="1082"/>
        <end position="1103"/>
    </location>
</feature>
<keyword evidence="3" id="KW-0677">Repeat</keyword>
<feature type="domain" description="Disease resistance R13L4/SHOC-2-like LRR" evidence="12">
    <location>
        <begin position="1133"/>
        <end position="1359"/>
    </location>
</feature>
<dbReference type="SUPFAM" id="SSF52058">
    <property type="entry name" value="L domain-like"/>
    <property type="match status" value="1"/>
</dbReference>
<evidence type="ECO:0000256" key="5">
    <source>
        <dbReference type="ARBA" id="ARBA00022821"/>
    </source>
</evidence>
<evidence type="ECO:0000256" key="6">
    <source>
        <dbReference type="ARBA" id="ARBA00023054"/>
    </source>
</evidence>
<evidence type="ECO:0000259" key="9">
    <source>
        <dbReference type="Pfam" id="PF00931"/>
    </source>
</evidence>
<evidence type="ECO:0000256" key="1">
    <source>
        <dbReference type="ARBA" id="ARBA00008894"/>
    </source>
</evidence>
<dbReference type="Gene3D" id="3.40.50.300">
    <property type="entry name" value="P-loop containing nucleotide triphosphate hydrolases"/>
    <property type="match status" value="3"/>
</dbReference>
<dbReference type="InterPro" id="IPR041118">
    <property type="entry name" value="Rx_N"/>
</dbReference>
<name>A0A8T0TNX7_PANVG</name>
<keyword evidence="5" id="KW-0611">Plant defense</keyword>
<evidence type="ECO:0000259" key="12">
    <source>
        <dbReference type="Pfam" id="PF23598"/>
    </source>
</evidence>
<dbReference type="SUPFAM" id="SSF52540">
    <property type="entry name" value="P-loop containing nucleoside triphosphate hydrolases"/>
    <property type="match status" value="3"/>
</dbReference>
<feature type="domain" description="Disease resistance N-terminal" evidence="10">
    <location>
        <begin position="13"/>
        <end position="93"/>
    </location>
</feature>
<feature type="domain" description="NB-ARC" evidence="9">
    <location>
        <begin position="197"/>
        <end position="359"/>
    </location>
</feature>
<reference evidence="13" key="1">
    <citation type="submission" date="2020-05" db="EMBL/GenBank/DDBJ databases">
        <title>WGS assembly of Panicum virgatum.</title>
        <authorList>
            <person name="Lovell J.T."/>
            <person name="Jenkins J."/>
            <person name="Shu S."/>
            <person name="Juenger T.E."/>
            <person name="Schmutz J."/>
        </authorList>
    </citation>
    <scope>NUCLEOTIDE SEQUENCE</scope>
    <source>
        <strain evidence="13">AP13</strain>
    </source>
</reference>
<dbReference type="InterPro" id="IPR044974">
    <property type="entry name" value="Disease_R_plants"/>
</dbReference>
<proteinExistence type="inferred from homology"/>
<accession>A0A8T0TNX7</accession>
<keyword evidence="2" id="KW-0433">Leucine-rich repeat</keyword>
<evidence type="ECO:0000256" key="3">
    <source>
        <dbReference type="ARBA" id="ARBA00022737"/>
    </source>
</evidence>
<dbReference type="InterPro" id="IPR032675">
    <property type="entry name" value="LRR_dom_sf"/>
</dbReference>
<feature type="domain" description="Disease resistance protein winged helix" evidence="11">
    <location>
        <begin position="846"/>
        <end position="894"/>
    </location>
</feature>
<feature type="domain" description="NB-ARC" evidence="9">
    <location>
        <begin position="604"/>
        <end position="756"/>
    </location>
</feature>
<protein>
    <recommendedName>
        <fullName evidence="15">Disease resistance protein RPM1</fullName>
    </recommendedName>
</protein>
<dbReference type="InterPro" id="IPR055414">
    <property type="entry name" value="LRR_R13L4/SHOC2-like"/>
</dbReference>
<dbReference type="PANTHER" id="PTHR23155">
    <property type="entry name" value="DISEASE RESISTANCE PROTEIN RP"/>
    <property type="match status" value="1"/>
</dbReference>
<evidence type="ECO:0000313" key="14">
    <source>
        <dbReference type="Proteomes" id="UP000823388"/>
    </source>
</evidence>
<keyword evidence="6 7" id="KW-0175">Coiled coil</keyword>
<comment type="caution">
    <text evidence="13">The sequence shown here is derived from an EMBL/GenBank/DDBJ whole genome shotgun (WGS) entry which is preliminary data.</text>
</comment>
<dbReference type="InterPro" id="IPR027417">
    <property type="entry name" value="P-loop_NTPase"/>
</dbReference>
<dbReference type="GO" id="GO:0043531">
    <property type="term" value="F:ADP binding"/>
    <property type="evidence" value="ECO:0007669"/>
    <property type="project" value="InterPro"/>
</dbReference>
<dbReference type="PRINTS" id="PR00364">
    <property type="entry name" value="DISEASERSIST"/>
</dbReference>
<feature type="domain" description="NB-ARC" evidence="9">
    <location>
        <begin position="424"/>
        <end position="563"/>
    </location>
</feature>
<dbReference type="Pfam" id="PF23598">
    <property type="entry name" value="LRR_14"/>
    <property type="match status" value="2"/>
</dbReference>
<evidence type="ECO:0000256" key="8">
    <source>
        <dbReference type="SAM" id="MobiDB-lite"/>
    </source>
</evidence>
<feature type="compositionally biased region" description="Low complexity" evidence="8">
    <location>
        <begin position="1085"/>
        <end position="1103"/>
    </location>
</feature>
<evidence type="ECO:0000259" key="11">
    <source>
        <dbReference type="Pfam" id="PF23559"/>
    </source>
</evidence>
<dbReference type="Gene3D" id="1.20.5.4130">
    <property type="match status" value="1"/>
</dbReference>
<feature type="domain" description="Disease resistance R13L4/SHOC-2-like LRR" evidence="12">
    <location>
        <begin position="969"/>
        <end position="1074"/>
    </location>
</feature>
<evidence type="ECO:0000256" key="2">
    <source>
        <dbReference type="ARBA" id="ARBA00022614"/>
    </source>
</evidence>
<evidence type="ECO:0000256" key="4">
    <source>
        <dbReference type="ARBA" id="ARBA00022741"/>
    </source>
</evidence>
<dbReference type="PANTHER" id="PTHR23155:SF1135">
    <property type="entry name" value="OS08G0246300 PROTEIN"/>
    <property type="match status" value="1"/>
</dbReference>
<dbReference type="InterPro" id="IPR002182">
    <property type="entry name" value="NB-ARC"/>
</dbReference>
<dbReference type="EMBL" id="CM029043">
    <property type="protein sequence ID" value="KAG2611408.1"/>
    <property type="molecule type" value="Genomic_DNA"/>
</dbReference>
<sequence length="1378" mass="156143">MADLVLGLAKSAVEGTLSAAKSAIEEEEKLKKSMQRDLMLISDEFEMMHSFLNVARERASDQMVSTLVRQVRNMALDVEDCIETVVLMDIKSHWWRRLLPYCMVAMVPATALDDAVASIEMLKSRVEAMGQRNERYMHSIGVPSSSKPSDDETARQQAVADAKEVGILIEAREAKKRDGNPRDLVDFINRIHPVFPLQVVSVWGTVGDLGVASIIRKTCDDPEIRQKFKCRAWVKLTHPFNPHEFIRGLMAQFYTNYCPRQGGAIDLLKRTDEMMAMAGARLTEEFAKQVSDNRCLVFLEGVSSTAHWEAVRVCLPDTNNGSCVFVHTQQLEVASLVAGQSHRVLELEQFSADHSVCAFFNEKKKSNRKILIELIVNKNAGNTPRQVISLCGEVGDVEVAPIINKTCDDEASIINKTCDDDLPICNNFRYRAWVKLMHPFNQDEFARILLAQLCANYCPQHGSAEDFLKLKGMMVVTEGILIREFMKQLMSDQRYLVFLEDVTSKDDWEAVRTYLPDKTNGSCIVVHTKQQDVAGFCVGGSHRSLELDSFSTGHPVCLFFNENTDEDVEKAIKKEAAKKWLEEFEIFGRQADIWYLNDNYRSVRPVYGIAGVGKSYIVKHVYCKQVIAGSFQKYGWVDVSHPFNVRDFSWSLLLDLHSGSLQHGSMLRIKDPIQDCRELLRQHECLIVIDGLGSTEEWDLIKAALVFEHNKRHRIIVITQEESVAKYCSKNNRWNVEGLKIEDAYDLFTKRASKNEWSSWPREPSPADIDKAKVILNKCGGLPQVVVAVGDFVGDGWRLLDSDHNLMWVLETHPALGTLRGLFDWVRSYFHSCPDRLKPCIFYLSIFPVNHKIRWSRLVRRWIAEGYSRDTRESTAKENGAESFLKLCELSMIHVPGSASMPYMMRRRLCQVNGFFREYIISRSMEENLVFELKEHCRINSQHTGRHLTIGSTWDRDKSVYRSIDFTRLRSLTVFGTWESFFISDKMRLLRVLDLEGATSVTDGDVQLMVKLLPRLKFLSLRGRREITHLPDSLDSLRQLQTLDIRHTSVATLPLSITKLQKLQHICAGNTVQMDYDTDTAESLPSAGAGRGSVSSSTTRTRPRAVAALVSRLRLQELCTSHHLRHSASPCGGVEAPRGIGKMVALNSISVIDVSVASGQAILEELKNLTQLRKLGVCGVKWENCHKFCAAVSGHPHLESLSVWLDKNQGGSLDAISPPPKQLQSLKLCGHVGKLPAWIKPMSNLRKLKLRLTMITQYEVDLLKDLPSLSTLCLYFMDFQYGELRFRGSGCFCQLLLLEIGCNCRLQSITFESLVMSGLEVLEIHCSNVSSLRFSGLKELFDLREVSLSGSYDDKVKQHLQRQLHEHQREIKPVLKLN</sequence>
<keyword evidence="14" id="KW-1185">Reference proteome</keyword>
<evidence type="ECO:0000313" key="13">
    <source>
        <dbReference type="EMBL" id="KAG2611408.1"/>
    </source>
</evidence>
<dbReference type="GO" id="GO:0098542">
    <property type="term" value="P:defense response to other organism"/>
    <property type="evidence" value="ECO:0007669"/>
    <property type="project" value="TreeGrafter"/>
</dbReference>
<evidence type="ECO:0000259" key="10">
    <source>
        <dbReference type="Pfam" id="PF18052"/>
    </source>
</evidence>
<dbReference type="Pfam" id="PF18052">
    <property type="entry name" value="Rx_N"/>
    <property type="match status" value="1"/>
</dbReference>
<organism evidence="13 14">
    <name type="scientific">Panicum virgatum</name>
    <name type="common">Blackwell switchgrass</name>
    <dbReference type="NCBI Taxonomy" id="38727"/>
    <lineage>
        <taxon>Eukaryota</taxon>
        <taxon>Viridiplantae</taxon>
        <taxon>Streptophyta</taxon>
        <taxon>Embryophyta</taxon>
        <taxon>Tracheophyta</taxon>
        <taxon>Spermatophyta</taxon>
        <taxon>Magnoliopsida</taxon>
        <taxon>Liliopsida</taxon>
        <taxon>Poales</taxon>
        <taxon>Poaceae</taxon>
        <taxon>PACMAD clade</taxon>
        <taxon>Panicoideae</taxon>
        <taxon>Panicodae</taxon>
        <taxon>Paniceae</taxon>
        <taxon>Panicinae</taxon>
        <taxon>Panicum</taxon>
        <taxon>Panicum sect. Hiantes</taxon>
    </lineage>
</organism>
<dbReference type="InterPro" id="IPR058922">
    <property type="entry name" value="WHD_DRP"/>
</dbReference>
<evidence type="ECO:0008006" key="15">
    <source>
        <dbReference type="Google" id="ProtNLM"/>
    </source>
</evidence>
<dbReference type="Gene3D" id="3.80.10.10">
    <property type="entry name" value="Ribonuclease Inhibitor"/>
    <property type="match status" value="1"/>
</dbReference>
<gene>
    <name evidence="13" type="ORF">PVAP13_4KG163700</name>
</gene>
<keyword evidence="4" id="KW-0547">Nucleotide-binding</keyword>
<dbReference type="Pfam" id="PF23559">
    <property type="entry name" value="WHD_DRP"/>
    <property type="match status" value="1"/>
</dbReference>
<evidence type="ECO:0000256" key="7">
    <source>
        <dbReference type="SAM" id="Coils"/>
    </source>
</evidence>
<dbReference type="Pfam" id="PF00931">
    <property type="entry name" value="NB-ARC"/>
    <property type="match status" value="3"/>
</dbReference>
<comment type="similarity">
    <text evidence="1">Belongs to the disease resistance NB-LRR family.</text>
</comment>
<feature type="coiled-coil region" evidence="7">
    <location>
        <begin position="17"/>
        <end position="44"/>
    </location>
</feature>
<dbReference type="Proteomes" id="UP000823388">
    <property type="component" value="Chromosome 4K"/>
</dbReference>